<feature type="domain" description="HTH tetR-type" evidence="5">
    <location>
        <begin position="1"/>
        <end position="47"/>
    </location>
</feature>
<dbReference type="Gene3D" id="1.10.357.10">
    <property type="entry name" value="Tetracycline Repressor, domain 2"/>
    <property type="match status" value="1"/>
</dbReference>
<dbReference type="InterPro" id="IPR050109">
    <property type="entry name" value="HTH-type_TetR-like_transc_reg"/>
</dbReference>
<evidence type="ECO:0000256" key="2">
    <source>
        <dbReference type="ARBA" id="ARBA00023125"/>
    </source>
</evidence>
<feature type="DNA-binding region" description="H-T-H motif" evidence="4">
    <location>
        <begin position="10"/>
        <end position="29"/>
    </location>
</feature>
<dbReference type="SUPFAM" id="SSF48498">
    <property type="entry name" value="Tetracyclin repressor-like, C-terminal domain"/>
    <property type="match status" value="1"/>
</dbReference>
<organism evidence="6 7">
    <name type="scientific">Labrys miyagiensis</name>
    <dbReference type="NCBI Taxonomy" id="346912"/>
    <lineage>
        <taxon>Bacteria</taxon>
        <taxon>Pseudomonadati</taxon>
        <taxon>Pseudomonadota</taxon>
        <taxon>Alphaproteobacteria</taxon>
        <taxon>Hyphomicrobiales</taxon>
        <taxon>Xanthobacteraceae</taxon>
        <taxon>Labrys</taxon>
    </lineage>
</organism>
<dbReference type="InterPro" id="IPR025996">
    <property type="entry name" value="MT1864/Rv1816-like_C"/>
</dbReference>
<comment type="caution">
    <text evidence="6">The sequence shown here is derived from an EMBL/GenBank/DDBJ whole genome shotgun (WGS) entry which is preliminary data.</text>
</comment>
<protein>
    <submittedName>
        <fullName evidence="6">TetR family transcriptional regulator</fullName>
    </submittedName>
</protein>
<dbReference type="PANTHER" id="PTHR30055">
    <property type="entry name" value="HTH-TYPE TRANSCRIPTIONAL REGULATOR RUTR"/>
    <property type="match status" value="1"/>
</dbReference>
<gene>
    <name evidence="6" type="ORF">GCM10007874_09640</name>
</gene>
<sequence length="167" mass="17767">MLNQGAGEISLRAVARAAGVSAMAPYRHFQDKVALLQAVADHGFTMLRADLEEADRTADGEEALIAQGLAYLAFAERHPALFRLMFASDQKTPRDSGAGRTAYDVLSQRVADLVPATADTATLACWALVHGLATLALDGQIRSEPAQARAVLRKLVDGLGQDAERPA</sequence>
<evidence type="ECO:0000256" key="3">
    <source>
        <dbReference type="ARBA" id="ARBA00023163"/>
    </source>
</evidence>
<keyword evidence="2 4" id="KW-0238">DNA-binding</keyword>
<dbReference type="PROSITE" id="PS50977">
    <property type="entry name" value="HTH_TETR_2"/>
    <property type="match status" value="1"/>
</dbReference>
<keyword evidence="1" id="KW-0805">Transcription regulation</keyword>
<dbReference type="SUPFAM" id="SSF46689">
    <property type="entry name" value="Homeodomain-like"/>
    <property type="match status" value="1"/>
</dbReference>
<evidence type="ECO:0000256" key="4">
    <source>
        <dbReference type="PROSITE-ProRule" id="PRU00335"/>
    </source>
</evidence>
<dbReference type="InterPro" id="IPR036271">
    <property type="entry name" value="Tet_transcr_reg_TetR-rel_C_sf"/>
</dbReference>
<dbReference type="Proteomes" id="UP001156882">
    <property type="component" value="Unassembled WGS sequence"/>
</dbReference>
<keyword evidence="3" id="KW-0804">Transcription</keyword>
<name>A0ABQ6CE70_9HYPH</name>
<accession>A0ABQ6CE70</accession>
<dbReference type="Pfam" id="PF00440">
    <property type="entry name" value="TetR_N"/>
    <property type="match status" value="1"/>
</dbReference>
<reference evidence="7" key="1">
    <citation type="journal article" date="2019" name="Int. J. Syst. Evol. Microbiol.">
        <title>The Global Catalogue of Microorganisms (GCM) 10K type strain sequencing project: providing services to taxonomists for standard genome sequencing and annotation.</title>
        <authorList>
            <consortium name="The Broad Institute Genomics Platform"/>
            <consortium name="The Broad Institute Genome Sequencing Center for Infectious Disease"/>
            <person name="Wu L."/>
            <person name="Ma J."/>
        </authorList>
    </citation>
    <scope>NUCLEOTIDE SEQUENCE [LARGE SCALE GENOMIC DNA]</scope>
    <source>
        <strain evidence="7">NBRC 101365</strain>
    </source>
</reference>
<evidence type="ECO:0000259" key="5">
    <source>
        <dbReference type="PROSITE" id="PS50977"/>
    </source>
</evidence>
<dbReference type="PANTHER" id="PTHR30055:SF220">
    <property type="entry name" value="TETR-FAMILY REGULATORY PROTEIN"/>
    <property type="match status" value="1"/>
</dbReference>
<dbReference type="InterPro" id="IPR009057">
    <property type="entry name" value="Homeodomain-like_sf"/>
</dbReference>
<evidence type="ECO:0000313" key="6">
    <source>
        <dbReference type="EMBL" id="GLS17948.1"/>
    </source>
</evidence>
<evidence type="ECO:0000256" key="1">
    <source>
        <dbReference type="ARBA" id="ARBA00023015"/>
    </source>
</evidence>
<proteinExistence type="predicted"/>
<dbReference type="EMBL" id="BSPC01000007">
    <property type="protein sequence ID" value="GLS17948.1"/>
    <property type="molecule type" value="Genomic_DNA"/>
</dbReference>
<dbReference type="InterPro" id="IPR001647">
    <property type="entry name" value="HTH_TetR"/>
</dbReference>
<keyword evidence="7" id="KW-1185">Reference proteome</keyword>
<dbReference type="Pfam" id="PF13305">
    <property type="entry name" value="TetR_C_33"/>
    <property type="match status" value="1"/>
</dbReference>
<evidence type="ECO:0000313" key="7">
    <source>
        <dbReference type="Proteomes" id="UP001156882"/>
    </source>
</evidence>